<sequence length="177" mass="19989">MSTNKHSMNFASSTSYPSCDTIELFSKRSLPGGPKFQKGGFRLEHAFYKALPSEISENIKLNVTYRSDSGSIVAEYDMLYINEITRQIISFEIKGVNAKTLCDRRRRSAIIRQGIKQKQILLSVYPDYYVTCIYCFVTGKSTDSIDPEFIREILSCDINVATGDTPQQCAHAALELF</sequence>
<gene>
    <name evidence="1" type="ORF">Gaeavirus12_9</name>
</gene>
<organism evidence="1">
    <name type="scientific">Gaeavirus sp</name>
    <dbReference type="NCBI Taxonomy" id="2487767"/>
    <lineage>
        <taxon>Viruses</taxon>
        <taxon>Varidnaviria</taxon>
        <taxon>Bamfordvirae</taxon>
        <taxon>Nucleocytoviricota</taxon>
        <taxon>Megaviricetes</taxon>
        <taxon>Imitervirales</taxon>
        <taxon>Mimiviridae</taxon>
        <taxon>Klosneuvirinae</taxon>
    </lineage>
</organism>
<proteinExistence type="predicted"/>
<reference evidence="1" key="1">
    <citation type="submission" date="2018-10" db="EMBL/GenBank/DDBJ databases">
        <title>Hidden diversity of soil giant viruses.</title>
        <authorList>
            <person name="Schulz F."/>
            <person name="Alteio L."/>
            <person name="Goudeau D."/>
            <person name="Ryan E.M."/>
            <person name="Malmstrom R.R."/>
            <person name="Blanchard J."/>
            <person name="Woyke T."/>
        </authorList>
    </citation>
    <scope>NUCLEOTIDE SEQUENCE</scope>
    <source>
        <strain evidence="1">GAV1</strain>
    </source>
</reference>
<evidence type="ECO:0000313" key="1">
    <source>
        <dbReference type="EMBL" id="AYV80151.1"/>
    </source>
</evidence>
<dbReference type="EMBL" id="MK072210">
    <property type="protein sequence ID" value="AYV80151.1"/>
    <property type="molecule type" value="Genomic_DNA"/>
</dbReference>
<accession>A0A3G5A1T7</accession>
<protein>
    <submittedName>
        <fullName evidence="1">Uncharacterized protein</fullName>
    </submittedName>
</protein>
<name>A0A3G5A1T7_9VIRU</name>